<evidence type="ECO:0000256" key="1">
    <source>
        <dbReference type="ARBA" id="ARBA00004335"/>
    </source>
</evidence>
<dbReference type="GO" id="GO:0031625">
    <property type="term" value="F:ubiquitin protein ligase binding"/>
    <property type="evidence" value="ECO:0007669"/>
    <property type="project" value="TreeGrafter"/>
</dbReference>
<feature type="compositionally biased region" description="Low complexity" evidence="5">
    <location>
        <begin position="629"/>
        <end position="641"/>
    </location>
</feature>
<evidence type="ECO:0000256" key="4">
    <source>
        <dbReference type="ARBA" id="ARBA00019709"/>
    </source>
</evidence>
<feature type="region of interest" description="Disordered" evidence="5">
    <location>
        <begin position="87"/>
        <end position="125"/>
    </location>
</feature>
<feature type="compositionally biased region" description="Pro residues" evidence="5">
    <location>
        <begin position="89"/>
        <end position="99"/>
    </location>
</feature>
<comment type="similarity">
    <text evidence="3">Belongs to the NPL4 family.</text>
</comment>
<dbReference type="GO" id="GO:0048471">
    <property type="term" value="C:perinuclear region of cytoplasm"/>
    <property type="evidence" value="ECO:0007669"/>
    <property type="project" value="UniProtKB-SubCell"/>
</dbReference>
<reference evidence="7 8" key="1">
    <citation type="submission" date="2015-03" db="EMBL/GenBank/DDBJ databases">
        <title>Genomics and transcriptomics of the oil-accumulating basidiomycete yeast T. oleaginosus allow insights into substrate utilization and the diverse evolutionary trajectories of mating systems in fungi.</title>
        <authorList>
            <consortium name="DOE Joint Genome Institute"/>
            <person name="Kourist R."/>
            <person name="Kracht O."/>
            <person name="Bracharz F."/>
            <person name="Lipzen A."/>
            <person name="Nolan M."/>
            <person name="Ohm R."/>
            <person name="Grigoriev I."/>
            <person name="Sun S."/>
            <person name="Heitman J."/>
            <person name="Bruck T."/>
            <person name="Nowrousian M."/>
        </authorList>
    </citation>
    <scope>NUCLEOTIDE SEQUENCE [LARGE SCALE GENOMIC DNA]</scope>
    <source>
        <strain evidence="7 8">IBC0246</strain>
    </source>
</reference>
<dbReference type="Gene3D" id="3.10.20.90">
    <property type="entry name" value="Phosphatidylinositol 3-kinase Catalytic Subunit, Chain A, domain 1"/>
    <property type="match status" value="1"/>
</dbReference>
<comment type="subcellular location">
    <subcellularLocation>
        <location evidence="2">Cytoplasm</location>
        <location evidence="2">Perinuclear region</location>
    </subcellularLocation>
    <subcellularLocation>
        <location evidence="1">Nucleus membrane</location>
        <topology evidence="1">Peripheral membrane protein</topology>
        <orientation evidence="1">Cytoplasmic side</orientation>
    </subcellularLocation>
</comment>
<evidence type="ECO:0000313" key="7">
    <source>
        <dbReference type="EMBL" id="KLT42946.1"/>
    </source>
</evidence>
<dbReference type="Pfam" id="PF05021">
    <property type="entry name" value="NPL4"/>
    <property type="match status" value="1"/>
</dbReference>
<keyword evidence="8" id="KW-1185">Reference proteome</keyword>
<proteinExistence type="inferred from homology"/>
<dbReference type="InterPro" id="IPR007717">
    <property type="entry name" value="NPL4_C"/>
</dbReference>
<dbReference type="InterPro" id="IPR007716">
    <property type="entry name" value="NPL4_Zn-bd_put"/>
</dbReference>
<evidence type="ECO:0000256" key="3">
    <source>
        <dbReference type="ARBA" id="ARBA00011025"/>
    </source>
</evidence>
<dbReference type="EMBL" id="KQ087200">
    <property type="protein sequence ID" value="KLT42946.1"/>
    <property type="molecule type" value="Genomic_DNA"/>
</dbReference>
<dbReference type="OrthoDB" id="10251089at2759"/>
<dbReference type="InterPro" id="IPR037518">
    <property type="entry name" value="MPN"/>
</dbReference>
<dbReference type="GO" id="GO:0031965">
    <property type="term" value="C:nuclear membrane"/>
    <property type="evidence" value="ECO:0007669"/>
    <property type="project" value="UniProtKB-SubCell"/>
</dbReference>
<feature type="region of interest" description="Disordered" evidence="5">
    <location>
        <begin position="627"/>
        <end position="651"/>
    </location>
</feature>
<dbReference type="GO" id="GO:0043130">
    <property type="term" value="F:ubiquitin binding"/>
    <property type="evidence" value="ECO:0007669"/>
    <property type="project" value="TreeGrafter"/>
</dbReference>
<dbReference type="PANTHER" id="PTHR12710">
    <property type="entry name" value="NUCLEAR PROTEIN LOCALIZATION 4"/>
    <property type="match status" value="1"/>
</dbReference>
<dbReference type="InterPro" id="IPR016563">
    <property type="entry name" value="Npl4"/>
</dbReference>
<gene>
    <name evidence="7" type="ORF">CC85DRAFT_273638</name>
</gene>
<name>A0A0J0XPA1_9TREE</name>
<sequence length="678" mass="73323">MLLRVRSPVGTARITVDASTPGEELARLILDTVPNNEAQPDPSSVTLSNQPGAAGEKVTLAALQGRKVGDMGFSHGDLLFLAYKTLSSSPPPSAPPPPATSTSGRKTEEPTARPPTTAGTAPSVDLNRVVEQGVDVYWSQQDGKIERKRDAAFCRHGAKGMCDYCMPLEPYDAKYQAENQIKHLSFNAYLRKLLAGRPPSSTNQYPPLTPLDLSVITPCPSGTHPPFPEGICSKCQPSALTLNSQTYRMVDHVEFATPSLIESLLTGWRRTGTQRIGFLIGHYETYEKVPMGVKAVVEAVWEPRQEGEVDGLTVEVPWEDEKTVAKIAALCDKGMVVVGMIYTDLTADPDDITKTLYKRHAHSFTASGLEMITSAQYQIAHPLPTKASSAGYFSSRWVTCCLTGTEDGQVDVIAWQASEQCEALVKANMIEASVDPGTVRVRTPGQGEYIPEVFYSFKNEYGAQVKKPAKPTFPVEYLFVNITHGFPVSPNPLFLSSNFPVENRPGLSDQSLEIVIRRLLEILKGSDLDVTDTGTWPARIKDEVERWLSDWHLVTFLCMHGSFSDHEQKLLCQVATAHRSPEQSPAREHLFASGGWQTLLTLAEATSATMSPPASNSAAEQFADMGLDSSRSSPAVGSGSRTPGAGAGGDAGGPKACPHCTFINEQGATDCDVCGLPL</sequence>
<accession>A0A0J0XPA1</accession>
<dbReference type="PIRSF" id="PIRSF010052">
    <property type="entry name" value="Polyub_prc_Npl4"/>
    <property type="match status" value="1"/>
</dbReference>
<evidence type="ECO:0000256" key="2">
    <source>
        <dbReference type="ARBA" id="ARBA00004556"/>
    </source>
</evidence>
<feature type="domain" description="MPN" evidence="6">
    <location>
        <begin position="253"/>
        <end position="393"/>
    </location>
</feature>
<evidence type="ECO:0000256" key="5">
    <source>
        <dbReference type="SAM" id="MobiDB-lite"/>
    </source>
</evidence>
<organism evidence="7 8">
    <name type="scientific">Cutaneotrichosporon oleaginosum</name>
    <dbReference type="NCBI Taxonomy" id="879819"/>
    <lineage>
        <taxon>Eukaryota</taxon>
        <taxon>Fungi</taxon>
        <taxon>Dikarya</taxon>
        <taxon>Basidiomycota</taxon>
        <taxon>Agaricomycotina</taxon>
        <taxon>Tremellomycetes</taxon>
        <taxon>Trichosporonales</taxon>
        <taxon>Trichosporonaceae</taxon>
        <taxon>Cutaneotrichosporon</taxon>
    </lineage>
</organism>
<dbReference type="STRING" id="879819.A0A0J0XPA1"/>
<dbReference type="PROSITE" id="PS50249">
    <property type="entry name" value="MPN"/>
    <property type="match status" value="1"/>
</dbReference>
<dbReference type="GO" id="GO:0006511">
    <property type="term" value="P:ubiquitin-dependent protein catabolic process"/>
    <property type="evidence" value="ECO:0007669"/>
    <property type="project" value="InterPro"/>
</dbReference>
<dbReference type="PANTHER" id="PTHR12710:SF0">
    <property type="entry name" value="NUCLEAR PROTEIN LOCALIZATION PROTEIN 4 HOMOLOG"/>
    <property type="match status" value="1"/>
</dbReference>
<dbReference type="Proteomes" id="UP000053611">
    <property type="component" value="Unassembled WGS sequence"/>
</dbReference>
<dbReference type="Pfam" id="PF05020">
    <property type="entry name" value="zf-NPL4"/>
    <property type="match status" value="1"/>
</dbReference>
<protein>
    <recommendedName>
        <fullName evidence="4">Nuclear protein localization protein 4</fullName>
    </recommendedName>
</protein>
<evidence type="ECO:0000313" key="8">
    <source>
        <dbReference type="Proteomes" id="UP000053611"/>
    </source>
</evidence>
<dbReference type="AlphaFoldDB" id="A0A0J0XPA1"/>
<dbReference type="CDD" id="cd08061">
    <property type="entry name" value="MPN_NPL4"/>
    <property type="match status" value="1"/>
</dbReference>
<evidence type="ECO:0000259" key="6">
    <source>
        <dbReference type="PROSITE" id="PS50249"/>
    </source>
</evidence>